<dbReference type="RefSeq" id="XP_070889611.1">
    <property type="nucleotide sequence ID" value="XM_071026151.1"/>
</dbReference>
<comment type="caution">
    <text evidence="2">The sequence shown here is derived from an EMBL/GenBank/DDBJ whole genome shotgun (WGS) entry which is preliminary data.</text>
</comment>
<accession>A0ABR4M1Y5</accession>
<proteinExistence type="predicted"/>
<evidence type="ECO:0000313" key="3">
    <source>
        <dbReference type="Proteomes" id="UP001610432"/>
    </source>
</evidence>
<gene>
    <name evidence="2" type="ORF">BJX67DRAFT_244243</name>
</gene>
<reference evidence="2 3" key="1">
    <citation type="submission" date="2024-07" db="EMBL/GenBank/DDBJ databases">
        <title>Section-level genome sequencing and comparative genomics of Aspergillus sections Usti and Cavernicolus.</title>
        <authorList>
            <consortium name="Lawrence Berkeley National Laboratory"/>
            <person name="Nybo J.L."/>
            <person name="Vesth T.C."/>
            <person name="Theobald S."/>
            <person name="Frisvad J.C."/>
            <person name="Larsen T.O."/>
            <person name="Kjaerboelling I."/>
            <person name="Rothschild-Mancinelli K."/>
            <person name="Lyhne E.K."/>
            <person name="Kogle M.E."/>
            <person name="Barry K."/>
            <person name="Clum A."/>
            <person name="Na H."/>
            <person name="Ledsgaard L."/>
            <person name="Lin J."/>
            <person name="Lipzen A."/>
            <person name="Kuo A."/>
            <person name="Riley R."/>
            <person name="Mondo S."/>
            <person name="Labutti K."/>
            <person name="Haridas S."/>
            <person name="Pangalinan J."/>
            <person name="Salamov A.A."/>
            <person name="Simmons B.A."/>
            <person name="Magnuson J.K."/>
            <person name="Chen J."/>
            <person name="Drula E."/>
            <person name="Henrissat B."/>
            <person name="Wiebenga A."/>
            <person name="Lubbers R.J."/>
            <person name="Gomes A.C."/>
            <person name="Macurrencykelacurrency M.R."/>
            <person name="Stajich J."/>
            <person name="Grigoriev I.V."/>
            <person name="Mortensen U.H."/>
            <person name="De Vries R.P."/>
            <person name="Baker S.E."/>
            <person name="Andersen M.R."/>
        </authorList>
    </citation>
    <scope>NUCLEOTIDE SEQUENCE [LARGE SCALE GENOMIC DNA]</scope>
    <source>
        <strain evidence="2 3">CBS 449.75</strain>
    </source>
</reference>
<dbReference type="Proteomes" id="UP001610432">
    <property type="component" value="Unassembled WGS sequence"/>
</dbReference>
<dbReference type="EMBL" id="JBFXLQ010000005">
    <property type="protein sequence ID" value="KAL2870632.1"/>
    <property type="molecule type" value="Genomic_DNA"/>
</dbReference>
<sequence>MPIKSAIGRQNHANVGQCDSLFQWPALWGVHWVAFCTSWRDRPTVPDRSIAYFKLASGWWKSLPNERAITTSSCQRRSRSRGQKDRFGVLPTFPNSKVDDFVAFRQPPESLQPYKAFSVFENQGTRTKETLVISDPRKSKISETSYQVPFHAQRGS</sequence>
<organism evidence="2 3">
    <name type="scientific">Aspergillus lucknowensis</name>
    <dbReference type="NCBI Taxonomy" id="176173"/>
    <lineage>
        <taxon>Eukaryota</taxon>
        <taxon>Fungi</taxon>
        <taxon>Dikarya</taxon>
        <taxon>Ascomycota</taxon>
        <taxon>Pezizomycotina</taxon>
        <taxon>Eurotiomycetes</taxon>
        <taxon>Eurotiomycetidae</taxon>
        <taxon>Eurotiales</taxon>
        <taxon>Aspergillaceae</taxon>
        <taxon>Aspergillus</taxon>
        <taxon>Aspergillus subgen. Nidulantes</taxon>
    </lineage>
</organism>
<dbReference type="GeneID" id="98141223"/>
<feature type="region of interest" description="Disordered" evidence="1">
    <location>
        <begin position="71"/>
        <end position="91"/>
    </location>
</feature>
<name>A0ABR4M1Y5_9EURO</name>
<keyword evidence="3" id="KW-1185">Reference proteome</keyword>
<protein>
    <submittedName>
        <fullName evidence="2">Uncharacterized protein</fullName>
    </submittedName>
</protein>
<evidence type="ECO:0000313" key="2">
    <source>
        <dbReference type="EMBL" id="KAL2870632.1"/>
    </source>
</evidence>
<evidence type="ECO:0000256" key="1">
    <source>
        <dbReference type="SAM" id="MobiDB-lite"/>
    </source>
</evidence>